<evidence type="ECO:0000256" key="8">
    <source>
        <dbReference type="SAM" id="Phobius"/>
    </source>
</evidence>
<gene>
    <name evidence="10" type="ORF">MOZ60_06320</name>
</gene>
<dbReference type="EMBL" id="JALBUR010000012">
    <property type="protein sequence ID" value="MDX8419706.1"/>
    <property type="molecule type" value="Genomic_DNA"/>
</dbReference>
<evidence type="ECO:0000256" key="4">
    <source>
        <dbReference type="ARBA" id="ARBA00022692"/>
    </source>
</evidence>
<comment type="caution">
    <text evidence="10">The sequence shown here is derived from an EMBL/GenBank/DDBJ whole genome shotgun (WGS) entry which is preliminary data.</text>
</comment>
<protein>
    <submittedName>
        <fullName evidence="10">Wzz/FepE/Etk N-terminal domain-containing protein</fullName>
    </submittedName>
</protein>
<keyword evidence="11" id="KW-1185">Reference proteome</keyword>
<feature type="domain" description="Polysaccharide chain length determinant N-terminal" evidence="9">
    <location>
        <begin position="26"/>
        <end position="114"/>
    </location>
</feature>
<proteinExistence type="inferred from homology"/>
<reference evidence="10 11" key="1">
    <citation type="submission" date="2022-03" db="EMBL/GenBank/DDBJ databases">
        <title>Novel taxa within the pig intestine.</title>
        <authorList>
            <person name="Wylensek D."/>
            <person name="Bishof K."/>
            <person name="Afrizal A."/>
            <person name="Clavel T."/>
        </authorList>
    </citation>
    <scope>NUCLEOTIDE SEQUENCE [LARGE SCALE GENOMIC DNA]</scope>
    <source>
        <strain evidence="10 11">CLA-KB-P133</strain>
    </source>
</reference>
<dbReference type="AlphaFoldDB" id="A0AB35U3J7"/>
<keyword evidence="3" id="KW-1003">Cell membrane</keyword>
<evidence type="ECO:0000256" key="3">
    <source>
        <dbReference type="ARBA" id="ARBA00022475"/>
    </source>
</evidence>
<dbReference type="GO" id="GO:0004713">
    <property type="term" value="F:protein tyrosine kinase activity"/>
    <property type="evidence" value="ECO:0007669"/>
    <property type="project" value="TreeGrafter"/>
</dbReference>
<evidence type="ECO:0000256" key="5">
    <source>
        <dbReference type="ARBA" id="ARBA00022989"/>
    </source>
</evidence>
<dbReference type="Proteomes" id="UP001286174">
    <property type="component" value="Unassembled WGS sequence"/>
</dbReference>
<feature type="transmembrane region" description="Helical" evidence="8">
    <location>
        <begin position="195"/>
        <end position="215"/>
    </location>
</feature>
<dbReference type="PANTHER" id="PTHR32309">
    <property type="entry name" value="TYROSINE-PROTEIN KINASE"/>
    <property type="match status" value="1"/>
</dbReference>
<feature type="transmembrane region" description="Helical" evidence="8">
    <location>
        <begin position="40"/>
        <end position="62"/>
    </location>
</feature>
<dbReference type="PANTHER" id="PTHR32309:SF13">
    <property type="entry name" value="FERRIC ENTEROBACTIN TRANSPORT PROTEIN FEPE"/>
    <property type="match status" value="1"/>
</dbReference>
<evidence type="ECO:0000256" key="6">
    <source>
        <dbReference type="ARBA" id="ARBA00023136"/>
    </source>
</evidence>
<evidence type="ECO:0000313" key="10">
    <source>
        <dbReference type="EMBL" id="MDX8419706.1"/>
    </source>
</evidence>
<dbReference type="Pfam" id="PF02706">
    <property type="entry name" value="Wzz"/>
    <property type="match status" value="1"/>
</dbReference>
<keyword evidence="4 8" id="KW-0812">Transmembrane</keyword>
<dbReference type="InterPro" id="IPR050445">
    <property type="entry name" value="Bact_polysacc_biosynth/exp"/>
</dbReference>
<dbReference type="GO" id="GO:0005886">
    <property type="term" value="C:plasma membrane"/>
    <property type="evidence" value="ECO:0007669"/>
    <property type="project" value="UniProtKB-SubCell"/>
</dbReference>
<accession>A0AB35U3J7</accession>
<sequence length="254" mass="27813">MGKEVNASNTLEDPSMNNNGGNDEVEIDLGEIFYLLWTHIVQIIGLFIAGAVVVFLLTFFLVTPKYTATARMYITSGSNSVVDLSSLQVSSQLKADYQELIKSNTILQDVVDNLSLDEDVDTLKGQVTVTNPSDTRILNLSVTTTNAQLSADIANELAKQAKTYLPKVMKSDEPNVFEEAQVPDHKSSPSYQKNALIGGLLAALLYCAVIIIKHVTNDTFVTPDDINKVFGVQPLAAIPEGRKPGQKRRRKKVD</sequence>
<dbReference type="RefSeq" id="WP_370596030.1">
    <property type="nucleotide sequence ID" value="NZ_JALBUR010000012.1"/>
</dbReference>
<keyword evidence="5 8" id="KW-1133">Transmembrane helix</keyword>
<feature type="region of interest" description="Disordered" evidence="7">
    <location>
        <begin position="1"/>
        <end position="20"/>
    </location>
</feature>
<keyword evidence="6 8" id="KW-0472">Membrane</keyword>
<evidence type="ECO:0000313" key="11">
    <source>
        <dbReference type="Proteomes" id="UP001286174"/>
    </source>
</evidence>
<dbReference type="InterPro" id="IPR003856">
    <property type="entry name" value="LPS_length_determ_N"/>
</dbReference>
<comment type="subcellular location">
    <subcellularLocation>
        <location evidence="1">Cell membrane</location>
        <topology evidence="1">Multi-pass membrane protein</topology>
    </subcellularLocation>
</comment>
<evidence type="ECO:0000256" key="2">
    <source>
        <dbReference type="ARBA" id="ARBA00006683"/>
    </source>
</evidence>
<evidence type="ECO:0000256" key="7">
    <source>
        <dbReference type="SAM" id="MobiDB-lite"/>
    </source>
</evidence>
<evidence type="ECO:0000259" key="9">
    <source>
        <dbReference type="Pfam" id="PF02706"/>
    </source>
</evidence>
<name>A0AB35U3J7_9FIRM</name>
<comment type="similarity">
    <text evidence="2">Belongs to the CpsC/CapA family.</text>
</comment>
<organism evidence="10 11">
    <name type="scientific">Grylomicrobium aquisgranensis</name>
    <dbReference type="NCBI Taxonomy" id="2926318"/>
    <lineage>
        <taxon>Bacteria</taxon>
        <taxon>Bacillati</taxon>
        <taxon>Bacillota</taxon>
        <taxon>Erysipelotrichia</taxon>
        <taxon>Erysipelotrichales</taxon>
        <taxon>Erysipelotrichaceae</taxon>
        <taxon>Grylomicrobium</taxon>
    </lineage>
</organism>
<evidence type="ECO:0000256" key="1">
    <source>
        <dbReference type="ARBA" id="ARBA00004651"/>
    </source>
</evidence>